<proteinExistence type="predicted"/>
<name>A0AAV8YLB0_9CUCU</name>
<evidence type="ECO:0000256" key="1">
    <source>
        <dbReference type="ARBA" id="ARBA00049244"/>
    </source>
</evidence>
<feature type="domain" description="C4-type zinc-finger of DNA polymerase delta" evidence="2">
    <location>
        <begin position="2"/>
        <end position="51"/>
    </location>
</feature>
<evidence type="ECO:0000259" key="2">
    <source>
        <dbReference type="Pfam" id="PF14260"/>
    </source>
</evidence>
<dbReference type="InterPro" id="IPR025687">
    <property type="entry name" value="Znf-C4pol"/>
</dbReference>
<keyword evidence="4" id="KW-1185">Reference proteome</keyword>
<sequence>MGICDKCNENPQVTTITLMEKLREWEEKCYTCNLICQSCSSSQTEVNVCHSIAQYYTEGYKQTVIYYKPPMCDSYYVPE</sequence>
<evidence type="ECO:0000313" key="4">
    <source>
        <dbReference type="Proteomes" id="UP001162162"/>
    </source>
</evidence>
<protein>
    <recommendedName>
        <fullName evidence="2">C4-type zinc-finger of DNA polymerase delta domain-containing protein</fullName>
    </recommendedName>
</protein>
<reference evidence="3" key="1">
    <citation type="journal article" date="2023" name="Insect Mol. Biol.">
        <title>Genome sequencing provides insights into the evolution of gene families encoding plant cell wall-degrading enzymes in longhorned beetles.</title>
        <authorList>
            <person name="Shin N.R."/>
            <person name="Okamura Y."/>
            <person name="Kirsch R."/>
            <person name="Pauchet Y."/>
        </authorList>
    </citation>
    <scope>NUCLEOTIDE SEQUENCE</scope>
    <source>
        <strain evidence="3">AMC_N1</strain>
    </source>
</reference>
<accession>A0AAV8YLB0</accession>
<gene>
    <name evidence="3" type="ORF">NQ318_020969</name>
</gene>
<dbReference type="AlphaFoldDB" id="A0AAV8YLB0"/>
<organism evidence="3 4">
    <name type="scientific">Aromia moschata</name>
    <dbReference type="NCBI Taxonomy" id="1265417"/>
    <lineage>
        <taxon>Eukaryota</taxon>
        <taxon>Metazoa</taxon>
        <taxon>Ecdysozoa</taxon>
        <taxon>Arthropoda</taxon>
        <taxon>Hexapoda</taxon>
        <taxon>Insecta</taxon>
        <taxon>Pterygota</taxon>
        <taxon>Neoptera</taxon>
        <taxon>Endopterygota</taxon>
        <taxon>Coleoptera</taxon>
        <taxon>Polyphaga</taxon>
        <taxon>Cucujiformia</taxon>
        <taxon>Chrysomeloidea</taxon>
        <taxon>Cerambycidae</taxon>
        <taxon>Cerambycinae</taxon>
        <taxon>Callichromatini</taxon>
        <taxon>Aromia</taxon>
    </lineage>
</organism>
<dbReference type="GO" id="GO:0003887">
    <property type="term" value="F:DNA-directed DNA polymerase activity"/>
    <property type="evidence" value="ECO:0007669"/>
    <property type="project" value="UniProtKB-EC"/>
</dbReference>
<dbReference type="Pfam" id="PF14260">
    <property type="entry name" value="zf-C4pol"/>
    <property type="match status" value="1"/>
</dbReference>
<evidence type="ECO:0000313" key="3">
    <source>
        <dbReference type="EMBL" id="KAJ8952654.1"/>
    </source>
</evidence>
<comment type="catalytic activity">
    <reaction evidence="1">
        <text>DNA(n) + a 2'-deoxyribonucleoside 5'-triphosphate = DNA(n+1) + diphosphate</text>
        <dbReference type="Rhea" id="RHEA:22508"/>
        <dbReference type="Rhea" id="RHEA-COMP:17339"/>
        <dbReference type="Rhea" id="RHEA-COMP:17340"/>
        <dbReference type="ChEBI" id="CHEBI:33019"/>
        <dbReference type="ChEBI" id="CHEBI:61560"/>
        <dbReference type="ChEBI" id="CHEBI:173112"/>
        <dbReference type="EC" id="2.7.7.7"/>
    </reaction>
</comment>
<comment type="caution">
    <text evidence="3">The sequence shown here is derived from an EMBL/GenBank/DDBJ whole genome shotgun (WGS) entry which is preliminary data.</text>
</comment>
<dbReference type="Proteomes" id="UP001162162">
    <property type="component" value="Unassembled WGS sequence"/>
</dbReference>
<dbReference type="EMBL" id="JAPWTK010000065">
    <property type="protein sequence ID" value="KAJ8952654.1"/>
    <property type="molecule type" value="Genomic_DNA"/>
</dbReference>